<evidence type="ECO:0000313" key="2">
    <source>
        <dbReference type="EMBL" id="CAD7416533.1"/>
    </source>
</evidence>
<sequence length="179" mass="19759">MARADYVRYKRHGGIQQATAHARSEERNGGGGHDPLALLLNPSGLDTMGLLEVKITSKDRSQWKVVLEQNASSYYWSVDESKQSVSTQEVTFIANNSIGELEPLTSYNSIGELEHSNNNIDVELMSRRSSHLPTARSRLQGLKQLSVEKLASLRHKLAETRSKGIVASISDSSHSKQGE</sequence>
<dbReference type="AlphaFoldDB" id="A0A7R9HCZ9"/>
<name>A0A7R9HCZ9_TIMPO</name>
<evidence type="ECO:0000256" key="1">
    <source>
        <dbReference type="SAM" id="MobiDB-lite"/>
    </source>
</evidence>
<protein>
    <submittedName>
        <fullName evidence="2">Uncharacterized protein</fullName>
    </submittedName>
</protein>
<dbReference type="EMBL" id="OD011291">
    <property type="protein sequence ID" value="CAD7416533.1"/>
    <property type="molecule type" value="Genomic_DNA"/>
</dbReference>
<gene>
    <name evidence="2" type="ORF">TPSB3V08_LOCUS11116</name>
</gene>
<reference evidence="2" key="1">
    <citation type="submission" date="2020-11" db="EMBL/GenBank/DDBJ databases">
        <authorList>
            <person name="Tran Van P."/>
        </authorList>
    </citation>
    <scope>NUCLEOTIDE SEQUENCE</scope>
</reference>
<feature type="region of interest" description="Disordered" evidence="1">
    <location>
        <begin position="15"/>
        <end position="35"/>
    </location>
</feature>
<proteinExistence type="predicted"/>
<organism evidence="2">
    <name type="scientific">Timema poppense</name>
    <name type="common">Walking stick</name>
    <dbReference type="NCBI Taxonomy" id="170557"/>
    <lineage>
        <taxon>Eukaryota</taxon>
        <taxon>Metazoa</taxon>
        <taxon>Ecdysozoa</taxon>
        <taxon>Arthropoda</taxon>
        <taxon>Hexapoda</taxon>
        <taxon>Insecta</taxon>
        <taxon>Pterygota</taxon>
        <taxon>Neoptera</taxon>
        <taxon>Polyneoptera</taxon>
        <taxon>Phasmatodea</taxon>
        <taxon>Timematodea</taxon>
        <taxon>Timematoidea</taxon>
        <taxon>Timematidae</taxon>
        <taxon>Timema</taxon>
    </lineage>
</organism>
<accession>A0A7R9HCZ9</accession>